<dbReference type="InterPro" id="IPR011083">
    <property type="entry name" value="Phage_tail_collar_dom"/>
</dbReference>
<dbReference type="AlphaFoldDB" id="A0A1E4R1W0"/>
<name>A0A1E4R1W0_9BACI</name>
<dbReference type="EMBL" id="MECQ01000001">
    <property type="protein sequence ID" value="ODV54431.1"/>
    <property type="molecule type" value="Genomic_DNA"/>
</dbReference>
<accession>A0A1E4R1W0</accession>
<sequence length="170" mass="18524">MSEAYLGEIRMFSGQFAPMDWALCNGQLLLINQYQALYSLIGNKYGGDGVTNFALPDLRGRIPIHLSPQYPIASNGGTEKVILTEGNLPSHTHMVSANKEKMDTTESSPANNVWGKADLKNYQTNLASDIVQMNTALVSSVGGNQPHENMMPSLAINFIIATQGLYPDFS</sequence>
<dbReference type="InterPro" id="IPR037053">
    <property type="entry name" value="Phage_tail_collar_dom_sf"/>
</dbReference>
<feature type="domain" description="Phage tail collar" evidence="1">
    <location>
        <begin position="7"/>
        <end position="63"/>
    </location>
</feature>
<dbReference type="SUPFAM" id="SSF88874">
    <property type="entry name" value="Receptor-binding domain of short tail fibre protein gp12"/>
    <property type="match status" value="1"/>
</dbReference>
<dbReference type="Gene3D" id="3.90.1340.10">
    <property type="entry name" value="Phage tail collar domain"/>
    <property type="match status" value="1"/>
</dbReference>
<proteinExistence type="predicted"/>
<dbReference type="OrthoDB" id="9810174at2"/>
<evidence type="ECO:0000259" key="1">
    <source>
        <dbReference type="Pfam" id="PF07484"/>
    </source>
</evidence>
<reference evidence="2 3" key="1">
    <citation type="submission" date="2016-09" db="EMBL/GenBank/DDBJ databases">
        <title>Draft genome sequence of the soil isolate, Lysinibacillus fusiformis M5, a potential hypoxanthine producer.</title>
        <authorList>
            <person name="Gallegos-Monterrosa R."/>
            <person name="Maroti G."/>
            <person name="Balint B."/>
            <person name="Kovacs A.T."/>
        </authorList>
    </citation>
    <scope>NUCLEOTIDE SEQUENCE [LARGE SCALE GENOMIC DNA]</scope>
    <source>
        <strain evidence="2 3">M5</strain>
    </source>
</reference>
<organism evidence="2 3">
    <name type="scientific">Lysinibacillus fusiformis</name>
    <dbReference type="NCBI Taxonomy" id="28031"/>
    <lineage>
        <taxon>Bacteria</taxon>
        <taxon>Bacillati</taxon>
        <taxon>Bacillota</taxon>
        <taxon>Bacilli</taxon>
        <taxon>Bacillales</taxon>
        <taxon>Bacillaceae</taxon>
        <taxon>Lysinibacillus</taxon>
    </lineage>
</organism>
<protein>
    <submittedName>
        <fullName evidence="2">Phage tail protein</fullName>
    </submittedName>
</protein>
<evidence type="ECO:0000313" key="2">
    <source>
        <dbReference type="EMBL" id="ODV54431.1"/>
    </source>
</evidence>
<dbReference type="Pfam" id="PF07484">
    <property type="entry name" value="Collar"/>
    <property type="match status" value="1"/>
</dbReference>
<gene>
    <name evidence="2" type="ORF">BG258_00255</name>
</gene>
<evidence type="ECO:0000313" key="3">
    <source>
        <dbReference type="Proteomes" id="UP000094784"/>
    </source>
</evidence>
<dbReference type="RefSeq" id="WP_069479721.1">
    <property type="nucleotide sequence ID" value="NZ_KV766182.1"/>
</dbReference>
<comment type="caution">
    <text evidence="2">The sequence shown here is derived from an EMBL/GenBank/DDBJ whole genome shotgun (WGS) entry which is preliminary data.</text>
</comment>
<dbReference type="Proteomes" id="UP000094784">
    <property type="component" value="Unassembled WGS sequence"/>
</dbReference>